<evidence type="ECO:0008006" key="4">
    <source>
        <dbReference type="Google" id="ProtNLM"/>
    </source>
</evidence>
<dbReference type="Pfam" id="PF03357">
    <property type="entry name" value="Snf7"/>
    <property type="match status" value="1"/>
</dbReference>
<dbReference type="GO" id="GO:0007034">
    <property type="term" value="P:vacuolar transport"/>
    <property type="evidence" value="ECO:0007669"/>
    <property type="project" value="InterPro"/>
</dbReference>
<protein>
    <recommendedName>
        <fullName evidence="4">Charged multivesicular body protein 1b</fullName>
    </recommendedName>
</protein>
<accession>A0A6S8YJ91</accession>
<feature type="region of interest" description="Disordered" evidence="1">
    <location>
        <begin position="174"/>
        <end position="196"/>
    </location>
</feature>
<evidence type="ECO:0000313" key="3">
    <source>
        <dbReference type="EMBL" id="CAE4615240.1"/>
    </source>
</evidence>
<dbReference type="EMBL" id="HBNS01024236">
    <property type="protein sequence ID" value="CAE4615240.1"/>
    <property type="molecule type" value="Transcribed_RNA"/>
</dbReference>
<evidence type="ECO:0000256" key="1">
    <source>
        <dbReference type="SAM" id="MobiDB-lite"/>
    </source>
</evidence>
<organism evidence="2">
    <name type="scientific">Ditylum brightwellii</name>
    <dbReference type="NCBI Taxonomy" id="49249"/>
    <lineage>
        <taxon>Eukaryota</taxon>
        <taxon>Sar</taxon>
        <taxon>Stramenopiles</taxon>
        <taxon>Ochrophyta</taxon>
        <taxon>Bacillariophyta</taxon>
        <taxon>Mediophyceae</taxon>
        <taxon>Lithodesmiophycidae</taxon>
        <taxon>Lithodesmiales</taxon>
        <taxon>Lithodesmiaceae</taxon>
        <taxon>Ditylum</taxon>
    </lineage>
</organism>
<evidence type="ECO:0000313" key="2">
    <source>
        <dbReference type="EMBL" id="CAE4615234.1"/>
    </source>
</evidence>
<proteinExistence type="predicted"/>
<gene>
    <name evidence="2" type="ORF">DBRI00130_LOCUS19117</name>
    <name evidence="3" type="ORF">DBRI00130_LOCUS19120</name>
</gene>
<dbReference type="AlphaFoldDB" id="A0A6S8YJ91"/>
<sequence>MPFWKKPSLEDELINLKITSKQMQRQSKKCEKNEKLAIEKVKKAIKQGNKEGAQIHAQDAIREKNQALNCLKMASRIDAVSSRLETAVRMNNLSTSMAGVVRGMSTGLQSMDVDKMAATMDKFESQFEDLDVRTQYMDDAMNSTTASTTPADQVDTLIQIVADENQLELGEAFNDVGPVGKKVPQPSVAEASKTTDDLEARLANLRS</sequence>
<reference evidence="2" key="1">
    <citation type="submission" date="2021-01" db="EMBL/GenBank/DDBJ databases">
        <authorList>
            <person name="Corre E."/>
            <person name="Pelletier E."/>
            <person name="Niang G."/>
            <person name="Scheremetjew M."/>
            <person name="Finn R."/>
            <person name="Kale V."/>
            <person name="Holt S."/>
            <person name="Cochrane G."/>
            <person name="Meng A."/>
            <person name="Brown T."/>
            <person name="Cohen L."/>
        </authorList>
    </citation>
    <scope>NUCLEOTIDE SEQUENCE</scope>
    <source>
        <strain evidence="2">GSO104</strain>
    </source>
</reference>
<dbReference type="PANTHER" id="PTHR10476">
    <property type="entry name" value="CHARGED MULTIVESICULAR BODY PROTEIN"/>
    <property type="match status" value="1"/>
</dbReference>
<dbReference type="InterPro" id="IPR005024">
    <property type="entry name" value="Snf7_fam"/>
</dbReference>
<dbReference type="EMBL" id="HBNS01024233">
    <property type="protein sequence ID" value="CAE4615234.1"/>
    <property type="molecule type" value="Transcribed_RNA"/>
</dbReference>
<dbReference type="Gene3D" id="6.10.140.1230">
    <property type="match status" value="1"/>
</dbReference>
<name>A0A6S8YJ91_9STRA</name>